<name>A0A564UFN4_9FIRM</name>
<evidence type="ECO:0000256" key="1">
    <source>
        <dbReference type="SAM" id="MobiDB-lite"/>
    </source>
</evidence>
<feature type="compositionally biased region" description="Basic and acidic residues" evidence="1">
    <location>
        <begin position="58"/>
        <end position="70"/>
    </location>
</feature>
<protein>
    <submittedName>
        <fullName evidence="3">Uncharacterized protein</fullName>
    </submittedName>
</protein>
<dbReference type="EMBL" id="CABHNA010000082">
    <property type="protein sequence ID" value="VUX18313.1"/>
    <property type="molecule type" value="Genomic_DNA"/>
</dbReference>
<keyword evidence="4" id="KW-1185">Reference proteome</keyword>
<organism evidence="3 4">
    <name type="scientific">[Ruminococcus] torques</name>
    <dbReference type="NCBI Taxonomy" id="33039"/>
    <lineage>
        <taxon>Bacteria</taxon>
        <taxon>Bacillati</taxon>
        <taxon>Bacillota</taxon>
        <taxon>Clostridia</taxon>
        <taxon>Lachnospirales</taxon>
        <taxon>Lachnospiraceae</taxon>
        <taxon>Mediterraneibacter</taxon>
    </lineage>
</organism>
<dbReference type="Proteomes" id="UP000363661">
    <property type="component" value="Unassembled WGS sequence"/>
</dbReference>
<evidence type="ECO:0000313" key="3">
    <source>
        <dbReference type="EMBL" id="VUX18313.1"/>
    </source>
</evidence>
<feature type="region of interest" description="Disordered" evidence="1">
    <location>
        <begin position="1"/>
        <end position="28"/>
    </location>
</feature>
<accession>A0A564UFN4</accession>
<keyword evidence="2" id="KW-1133">Transmembrane helix</keyword>
<feature type="compositionally biased region" description="Basic and acidic residues" evidence="1">
    <location>
        <begin position="1"/>
        <end position="10"/>
    </location>
</feature>
<sequence>MSLREMHEQQKQSSPREQLQELNRQSRTELENSLLKEALAMSSENCEELMKQSNQEQVRAEQNRQRDAEQNRKLISELKQSVELLKNSNELLQDAISDEVGSLKDEVKENTVQEVRKALQANIEAIQRATKLLEKQSDTLTSVMKQKIRELEESKNSFFRYEGLKLYLFWGGMVCNILVFLMLAYSLFGK</sequence>
<evidence type="ECO:0000313" key="4">
    <source>
        <dbReference type="Proteomes" id="UP000363661"/>
    </source>
</evidence>
<keyword evidence="2" id="KW-0812">Transmembrane</keyword>
<evidence type="ECO:0000256" key="2">
    <source>
        <dbReference type="SAM" id="Phobius"/>
    </source>
</evidence>
<feature type="region of interest" description="Disordered" evidence="1">
    <location>
        <begin position="51"/>
        <end position="70"/>
    </location>
</feature>
<feature type="compositionally biased region" description="Polar residues" evidence="1">
    <location>
        <begin position="11"/>
        <end position="23"/>
    </location>
</feature>
<keyword evidence="2" id="KW-0472">Membrane</keyword>
<reference evidence="3 4" key="1">
    <citation type="submission" date="2019-07" db="EMBL/GenBank/DDBJ databases">
        <authorList>
            <person name="Hibberd C M."/>
            <person name="Gehrig L. J."/>
            <person name="Chang H.-W."/>
            <person name="Venkatesh S."/>
        </authorList>
    </citation>
    <scope>NUCLEOTIDE SEQUENCE [LARGE SCALE GENOMIC DNA]</scope>
    <source>
        <strain evidence="3">Ruminococcus_torques_SSTS_Bg7063</strain>
    </source>
</reference>
<feature type="transmembrane region" description="Helical" evidence="2">
    <location>
        <begin position="166"/>
        <end position="188"/>
    </location>
</feature>
<gene>
    <name evidence="3" type="ORF">RTSSTS7063_02402</name>
</gene>
<dbReference type="AlphaFoldDB" id="A0A564UFN4"/>
<proteinExistence type="predicted"/>